<dbReference type="RefSeq" id="WP_144753534.1">
    <property type="nucleotide sequence ID" value="NZ_VMNW02000002.1"/>
</dbReference>
<protein>
    <submittedName>
        <fullName evidence="6">FAD-binding protein</fullName>
    </submittedName>
</protein>
<comment type="cofactor">
    <cofactor evidence="1">
        <name>FAD</name>
        <dbReference type="ChEBI" id="CHEBI:57692"/>
    </cofactor>
</comment>
<name>A0A5N0VKU3_9PSEU</name>
<reference evidence="6" key="1">
    <citation type="submission" date="2019-09" db="EMBL/GenBank/DDBJ databases">
        <authorList>
            <person name="Teo W.F.A."/>
            <person name="Duangmal K."/>
        </authorList>
    </citation>
    <scope>NUCLEOTIDE SEQUENCE [LARGE SCALE GENOMIC DNA]</scope>
    <source>
        <strain evidence="6">K81G1</strain>
    </source>
</reference>
<dbReference type="GO" id="GO:0071949">
    <property type="term" value="F:FAD binding"/>
    <property type="evidence" value="ECO:0007669"/>
    <property type="project" value="InterPro"/>
</dbReference>
<dbReference type="InterPro" id="IPR036188">
    <property type="entry name" value="FAD/NAD-bd_sf"/>
</dbReference>
<dbReference type="Gene3D" id="3.30.70.2450">
    <property type="match status" value="1"/>
</dbReference>
<evidence type="ECO:0000256" key="4">
    <source>
        <dbReference type="SAM" id="MobiDB-lite"/>
    </source>
</evidence>
<dbReference type="Proteomes" id="UP000319769">
    <property type="component" value="Unassembled WGS sequence"/>
</dbReference>
<organism evidence="6 7">
    <name type="scientific">Amycolatopsis acidicola</name>
    <dbReference type="NCBI Taxonomy" id="2596893"/>
    <lineage>
        <taxon>Bacteria</taxon>
        <taxon>Bacillati</taxon>
        <taxon>Actinomycetota</taxon>
        <taxon>Actinomycetes</taxon>
        <taxon>Pseudonocardiales</taxon>
        <taxon>Pseudonocardiaceae</taxon>
        <taxon>Amycolatopsis</taxon>
    </lineage>
</organism>
<dbReference type="Gene3D" id="3.50.50.60">
    <property type="entry name" value="FAD/NAD(P)-binding domain"/>
    <property type="match status" value="1"/>
</dbReference>
<proteinExistence type="predicted"/>
<evidence type="ECO:0000256" key="1">
    <source>
        <dbReference type="ARBA" id="ARBA00001974"/>
    </source>
</evidence>
<dbReference type="InterPro" id="IPR050641">
    <property type="entry name" value="RIFMO-like"/>
</dbReference>
<comment type="caution">
    <text evidence="6">The sequence shown here is derived from an EMBL/GenBank/DDBJ whole genome shotgun (WGS) entry which is preliminary data.</text>
</comment>
<evidence type="ECO:0000313" key="7">
    <source>
        <dbReference type="Proteomes" id="UP000319769"/>
    </source>
</evidence>
<dbReference type="SUPFAM" id="SSF51905">
    <property type="entry name" value="FAD/NAD(P)-binding domain"/>
    <property type="match status" value="1"/>
</dbReference>
<dbReference type="GO" id="GO:0016709">
    <property type="term" value="F:oxidoreductase activity, acting on paired donors, with incorporation or reduction of molecular oxygen, NAD(P)H as one donor, and incorporation of one atom of oxygen"/>
    <property type="evidence" value="ECO:0007669"/>
    <property type="project" value="UniProtKB-ARBA"/>
</dbReference>
<evidence type="ECO:0000256" key="3">
    <source>
        <dbReference type="ARBA" id="ARBA00022827"/>
    </source>
</evidence>
<dbReference type="PANTHER" id="PTHR43004">
    <property type="entry name" value="TRK SYSTEM POTASSIUM UPTAKE PROTEIN"/>
    <property type="match status" value="1"/>
</dbReference>
<sequence length="464" mass="48787">MPDVLVAGGGPTGLLAAFELERAGLDVLVLERDVRPTTQSKALALQPRSIEVLQDRGLLAAVEPHIEARLPAGHFSGIPIDYADLPTRFPYQLGVEQAHVAAAIEARLRTPVLRGAAVTAVKQDGEGVTVTAGGRDHRAGWLVAADGGHSTIRKLLGAAFPGTPTRISLVVADVTLARKPAGLADGWQLPAGTSGFLLPLSGGRYRAIVGGEEQQRLARDAPVTAGELQRALTDAHGPGIEVGEVLWASRFGDAARQLERYRHGRVVFAGDAAHIHLPVGGQGLNLGLQDSVNLGWKLAAQVRGHAPDGLLDSYHDERHPVAARALLSTRAQGGLGMPDPYAAAAREVVAGLLAVPEARRSIAWELSGIGITYPGILGRATDVPVAPDGRAVLVGASPPAGWADRVETRDGAEPQLVRPDGYVVWAGGPGLDAELRRWFGPPRKTADRRRAQKLPFADQPPSTG</sequence>
<keyword evidence="7" id="KW-1185">Reference proteome</keyword>
<dbReference type="AlphaFoldDB" id="A0A5N0VKU3"/>
<gene>
    <name evidence="6" type="ORF">FPZ12_001825</name>
</gene>
<dbReference type="Pfam" id="PF21274">
    <property type="entry name" value="Rng_hyd_C"/>
    <property type="match status" value="1"/>
</dbReference>
<evidence type="ECO:0000259" key="5">
    <source>
        <dbReference type="Pfam" id="PF01494"/>
    </source>
</evidence>
<evidence type="ECO:0000256" key="2">
    <source>
        <dbReference type="ARBA" id="ARBA00022630"/>
    </source>
</evidence>
<dbReference type="EMBL" id="VMNW02000002">
    <property type="protein sequence ID" value="KAA9166328.1"/>
    <property type="molecule type" value="Genomic_DNA"/>
</dbReference>
<accession>A0A5N0VKU3</accession>
<evidence type="ECO:0000313" key="6">
    <source>
        <dbReference type="EMBL" id="KAA9166328.1"/>
    </source>
</evidence>
<keyword evidence="3" id="KW-0274">FAD</keyword>
<dbReference type="OrthoDB" id="4141215at2"/>
<dbReference type="Gene3D" id="3.40.30.120">
    <property type="match status" value="1"/>
</dbReference>
<dbReference type="Pfam" id="PF01494">
    <property type="entry name" value="FAD_binding_3"/>
    <property type="match status" value="1"/>
</dbReference>
<feature type="region of interest" description="Disordered" evidence="4">
    <location>
        <begin position="437"/>
        <end position="464"/>
    </location>
</feature>
<keyword evidence="2" id="KW-0285">Flavoprotein</keyword>
<dbReference type="PANTHER" id="PTHR43004:SF19">
    <property type="entry name" value="BINDING MONOOXYGENASE, PUTATIVE (JCVI)-RELATED"/>
    <property type="match status" value="1"/>
</dbReference>
<feature type="domain" description="FAD-binding" evidence="5">
    <location>
        <begin position="3"/>
        <end position="326"/>
    </location>
</feature>
<dbReference type="PRINTS" id="PR00420">
    <property type="entry name" value="RNGMNOXGNASE"/>
</dbReference>
<dbReference type="InterPro" id="IPR002938">
    <property type="entry name" value="FAD-bd"/>
</dbReference>